<dbReference type="InterPro" id="IPR050742">
    <property type="entry name" value="Helicase_Restrict-Modif_Enz"/>
</dbReference>
<evidence type="ECO:0000259" key="1">
    <source>
        <dbReference type="Pfam" id="PF04851"/>
    </source>
</evidence>
<gene>
    <name evidence="2" type="ORF">PlAlph_3050</name>
</gene>
<dbReference type="InterPro" id="IPR006935">
    <property type="entry name" value="Helicase/UvrB_N"/>
</dbReference>
<evidence type="ECO:0000313" key="2">
    <source>
        <dbReference type="EMBL" id="QIM10413.1"/>
    </source>
</evidence>
<dbReference type="PANTHER" id="PTHR47396">
    <property type="entry name" value="TYPE I RESTRICTION ENZYME ECOKI R PROTEIN"/>
    <property type="match status" value="1"/>
</dbReference>
<dbReference type="AlphaFoldDB" id="A0A6G8F2D7"/>
<dbReference type="EMBL" id="MN990730">
    <property type="protein sequence ID" value="QIM10413.1"/>
    <property type="molecule type" value="Genomic_DNA"/>
</dbReference>
<keyword evidence="2" id="KW-0378">Hydrolase</keyword>
<accession>A0A6G8F2D7</accession>
<dbReference type="GO" id="GO:0004519">
    <property type="term" value="F:endonuclease activity"/>
    <property type="evidence" value="ECO:0007669"/>
    <property type="project" value="UniProtKB-KW"/>
</dbReference>
<sequence length="923" mass="104445">MNENNKTIANALSLRTPQRKSLDLLEQIVQKITLEPDADLKEALAAIHEVAPKIEDFERKFPSVCFALATGVGKTRLMGAFIAYLHLEKGIKNFFVLAPNLTIYNKLIADFTPNTPKYVFPGIQEFVMNQPQVITGETYLQVGDLLDKANQERVKINIFNISKINSDKDSRGTPRVRAFSEYLGQSYFDYLASLDDLVIVMDEAHRYRASAGMKAINELKPILGLELTATPKSTGSKGQRFKNIVYEYSLAEAIRDGYVKKPAIVGRSNFDTDRYTEEAINEIKIKDGLQIHETIKAELEVYSANHNVRKVKPFALIIARNIEHARELKTLIDSDDFEDGRYKGKVIEVDSQASGAEKDETIEKLLRVEKYDEPTEVVIHVDMLKEGWDVNNLYTIIPLKAADSKILVEQSIGRGLRLPFGECTGVDAIDRLNIIAHDKFQAIVKAAEDQQFEFQKIQLEEDSATGKVKAVDNVSLLEQQITRIISEQIVSPAEKKTSESAIEAKKATLETAPIQPALDVYKSNKVNEIASATLDVIEDFGKKVSSSKELAKPENKAQLVEGVKAVLAAKTTEPSLQFDTEQVDIDKTVDAVVEQFINFNIDIPKVIVSFKFKEPGFTFGHFDADVSKFAELKAITQKILVKDLVSGKREEKGVAKFQKLHENLEDYVLEPLLNNLEVNYDTESDLLYHLIGQVIEYLRGYAEDEEELEKVLFFNGQYISDELLAQMKQHLIPGECEVATTVGSAYASLRTYKIIENEQFPAVSFRNKPQDKTKIKSMVFEGFDKCLFPKQKFDSDTERQLACLLEDTPDVLKWLKLNDDRAKSIFTLRYTDPDTREVKGYYPDFVIETTDAKYIVETKARNKMSDAAVLAKAKVAKQWCQTANDFETRYRGKNWIYLLVPDDMLFDATLTFEKLTSICIVRE</sequence>
<proteinExistence type="predicted"/>
<keyword evidence="2" id="KW-0540">Nuclease</keyword>
<dbReference type="GO" id="GO:0005524">
    <property type="term" value="F:ATP binding"/>
    <property type="evidence" value="ECO:0007669"/>
    <property type="project" value="InterPro"/>
</dbReference>
<feature type="domain" description="Helicase/UvrB N-terminal" evidence="1">
    <location>
        <begin position="48"/>
        <end position="232"/>
    </location>
</feature>
<dbReference type="PANTHER" id="PTHR47396:SF1">
    <property type="entry name" value="ATP-DEPENDENT HELICASE IRC3-RELATED"/>
    <property type="match status" value="1"/>
</dbReference>
<name>A0A6G8F2D7_9PROT</name>
<dbReference type="GO" id="GO:0016787">
    <property type="term" value="F:hydrolase activity"/>
    <property type="evidence" value="ECO:0007669"/>
    <property type="project" value="InterPro"/>
</dbReference>
<dbReference type="SUPFAM" id="SSF52540">
    <property type="entry name" value="P-loop containing nucleoside triphosphate hydrolases"/>
    <property type="match status" value="2"/>
</dbReference>
<reference evidence="2" key="1">
    <citation type="journal article" date="2020" name="J. ISSAAS">
        <title>Lactobacilli and other gastrointestinal microbiota of Peromyscus leucopus, reservoir host for agents of Lyme disease and other zoonoses in North America.</title>
        <authorList>
            <person name="Milovic A."/>
            <person name="Bassam K."/>
            <person name="Shao H."/>
            <person name="Chatzistamou I."/>
            <person name="Tufts D.M."/>
            <person name="Diuk-Wasser M."/>
            <person name="Barbour A.G."/>
        </authorList>
    </citation>
    <scope>NUCLEOTIDE SEQUENCE</scope>
    <source>
        <strain evidence="2">LL90</strain>
    </source>
</reference>
<dbReference type="GO" id="GO:0005829">
    <property type="term" value="C:cytosol"/>
    <property type="evidence" value="ECO:0007669"/>
    <property type="project" value="TreeGrafter"/>
</dbReference>
<dbReference type="Gene3D" id="3.40.50.300">
    <property type="entry name" value="P-loop containing nucleotide triphosphate hydrolases"/>
    <property type="match status" value="2"/>
</dbReference>
<organism evidence="2">
    <name type="scientific">uncultured Alphaproteobacteria bacterium</name>
    <dbReference type="NCBI Taxonomy" id="91750"/>
    <lineage>
        <taxon>Bacteria</taxon>
        <taxon>Pseudomonadati</taxon>
        <taxon>Pseudomonadota</taxon>
        <taxon>Alphaproteobacteria</taxon>
        <taxon>environmental samples</taxon>
    </lineage>
</organism>
<dbReference type="Pfam" id="PF04851">
    <property type="entry name" value="ResIII"/>
    <property type="match status" value="1"/>
</dbReference>
<dbReference type="GO" id="GO:0003677">
    <property type="term" value="F:DNA binding"/>
    <property type="evidence" value="ECO:0007669"/>
    <property type="project" value="InterPro"/>
</dbReference>
<protein>
    <submittedName>
        <fullName evidence="2">Type III restriction endonuclease subunit R</fullName>
    </submittedName>
</protein>
<keyword evidence="2" id="KW-0255">Endonuclease</keyword>
<dbReference type="InterPro" id="IPR027417">
    <property type="entry name" value="P-loop_NTPase"/>
</dbReference>